<dbReference type="EnsemblMetazoa" id="XM_019913144.1">
    <property type="protein sequence ID" value="XP_019768703.1"/>
    <property type="gene ID" value="LOC109543431"/>
</dbReference>
<reference evidence="4" key="2">
    <citation type="submission" date="2024-08" db="UniProtKB">
        <authorList>
            <consortium name="EnsemblMetazoa"/>
        </authorList>
    </citation>
    <scope>IDENTIFICATION</scope>
</reference>
<accession>A0AAR5Q632</accession>
<feature type="compositionally biased region" description="Pro residues" evidence="1">
    <location>
        <begin position="63"/>
        <end position="90"/>
    </location>
</feature>
<reference evidence="5" key="1">
    <citation type="journal article" date="2013" name="Genome Biol.">
        <title>Draft genome of the mountain pine beetle, Dendroctonus ponderosae Hopkins, a major forest pest.</title>
        <authorList>
            <person name="Keeling C.I."/>
            <person name="Yuen M.M."/>
            <person name="Liao N.Y."/>
            <person name="Docking T.R."/>
            <person name="Chan S.K."/>
            <person name="Taylor G.A."/>
            <person name="Palmquist D.L."/>
            <person name="Jackman S.D."/>
            <person name="Nguyen A."/>
            <person name="Li M."/>
            <person name="Henderson H."/>
            <person name="Janes J.K."/>
            <person name="Zhao Y."/>
            <person name="Pandoh P."/>
            <person name="Moore R."/>
            <person name="Sperling F.A."/>
            <person name="Huber D.P."/>
            <person name="Birol I."/>
            <person name="Jones S.J."/>
            <person name="Bohlmann J."/>
        </authorList>
    </citation>
    <scope>NUCLEOTIDE SEQUENCE</scope>
</reference>
<evidence type="ECO:0000256" key="2">
    <source>
        <dbReference type="SAM" id="Phobius"/>
    </source>
</evidence>
<dbReference type="Proteomes" id="UP000019118">
    <property type="component" value="Unassembled WGS sequence"/>
</dbReference>
<keyword evidence="2" id="KW-0812">Transmembrane</keyword>
<evidence type="ECO:0000256" key="1">
    <source>
        <dbReference type="SAM" id="MobiDB-lite"/>
    </source>
</evidence>
<keyword evidence="2" id="KW-1133">Transmembrane helix</keyword>
<evidence type="ECO:0000313" key="5">
    <source>
        <dbReference type="Proteomes" id="UP000019118"/>
    </source>
</evidence>
<keyword evidence="2" id="KW-0472">Membrane</keyword>
<dbReference type="GeneID" id="109543431"/>
<organism evidence="4 5">
    <name type="scientific">Dendroctonus ponderosae</name>
    <name type="common">Mountain pine beetle</name>
    <dbReference type="NCBI Taxonomy" id="77166"/>
    <lineage>
        <taxon>Eukaryota</taxon>
        <taxon>Metazoa</taxon>
        <taxon>Ecdysozoa</taxon>
        <taxon>Arthropoda</taxon>
        <taxon>Hexapoda</taxon>
        <taxon>Insecta</taxon>
        <taxon>Pterygota</taxon>
        <taxon>Neoptera</taxon>
        <taxon>Endopterygota</taxon>
        <taxon>Coleoptera</taxon>
        <taxon>Polyphaga</taxon>
        <taxon>Cucujiformia</taxon>
        <taxon>Curculionidae</taxon>
        <taxon>Scolytinae</taxon>
        <taxon>Dendroctonus</taxon>
    </lineage>
</organism>
<sequence>MARLALFAVCFIAGGYAEEVVKISARDSYLEAYEDSKAAPKAQKKSDFGYPVYPGPANSGYGPPSPQYGPPSPQYGPPSPQYGPPSPQYGPPAPHYGPSYGSFAEPTPQYGPPAQNLQVFYGVPHAMISIWDKVWEKVKWKLDLLTFGKILLKLIIFKKIVSFIAILFLLLFIPSFKKKKGFFSEDSEQERALSKSSEEDQRLNEIAAFVGDALRKFMIQNEEEESCSGKYCAAMRRIEKKLSYQRLAQLYARE</sequence>
<protein>
    <submittedName>
        <fullName evidence="4">Uncharacterized protein</fullName>
    </submittedName>
</protein>
<evidence type="ECO:0000256" key="3">
    <source>
        <dbReference type="SAM" id="SignalP"/>
    </source>
</evidence>
<keyword evidence="3" id="KW-0732">Signal</keyword>
<feature type="transmembrane region" description="Helical" evidence="2">
    <location>
        <begin position="150"/>
        <end position="173"/>
    </location>
</feature>
<dbReference type="AlphaFoldDB" id="A0AAR5Q632"/>
<feature type="chain" id="PRO_5043972460" evidence="3">
    <location>
        <begin position="18"/>
        <end position="254"/>
    </location>
</feature>
<evidence type="ECO:0000313" key="4">
    <source>
        <dbReference type="EnsemblMetazoa" id="XP_019768703.1"/>
    </source>
</evidence>
<dbReference type="KEGG" id="dpa:109543431"/>
<proteinExistence type="predicted"/>
<feature type="region of interest" description="Disordered" evidence="1">
    <location>
        <begin position="34"/>
        <end position="90"/>
    </location>
</feature>
<keyword evidence="5" id="KW-1185">Reference proteome</keyword>
<name>A0AAR5Q632_DENPD</name>
<feature type="signal peptide" evidence="3">
    <location>
        <begin position="1"/>
        <end position="17"/>
    </location>
</feature>